<gene>
    <name evidence="2" type="ORF">R1sor_009651</name>
</gene>
<keyword evidence="1" id="KW-0812">Transmembrane</keyword>
<feature type="transmembrane region" description="Helical" evidence="1">
    <location>
        <begin position="177"/>
        <end position="203"/>
    </location>
</feature>
<keyword evidence="1" id="KW-0472">Membrane</keyword>
<dbReference type="PANTHER" id="PTHR12242">
    <property type="entry name" value="OS02G0130600 PROTEIN-RELATED"/>
    <property type="match status" value="1"/>
</dbReference>
<feature type="transmembrane region" description="Helical" evidence="1">
    <location>
        <begin position="248"/>
        <end position="273"/>
    </location>
</feature>
<evidence type="ECO:0000313" key="3">
    <source>
        <dbReference type="Proteomes" id="UP001633002"/>
    </source>
</evidence>
<keyword evidence="1" id="KW-1133">Transmembrane helix</keyword>
<feature type="transmembrane region" description="Helical" evidence="1">
    <location>
        <begin position="76"/>
        <end position="98"/>
    </location>
</feature>
<feature type="transmembrane region" description="Helical" evidence="1">
    <location>
        <begin position="6"/>
        <end position="27"/>
    </location>
</feature>
<protein>
    <submittedName>
        <fullName evidence="2">Uncharacterized protein</fullName>
    </submittedName>
</protein>
<organism evidence="2 3">
    <name type="scientific">Riccia sorocarpa</name>
    <dbReference type="NCBI Taxonomy" id="122646"/>
    <lineage>
        <taxon>Eukaryota</taxon>
        <taxon>Viridiplantae</taxon>
        <taxon>Streptophyta</taxon>
        <taxon>Embryophyta</taxon>
        <taxon>Marchantiophyta</taxon>
        <taxon>Marchantiopsida</taxon>
        <taxon>Marchantiidae</taxon>
        <taxon>Marchantiales</taxon>
        <taxon>Ricciaceae</taxon>
        <taxon>Riccia</taxon>
    </lineage>
</organism>
<evidence type="ECO:0000313" key="2">
    <source>
        <dbReference type="EMBL" id="KAL3695575.1"/>
    </source>
</evidence>
<comment type="caution">
    <text evidence="2">The sequence shown here is derived from an EMBL/GenBank/DDBJ whole genome shotgun (WGS) entry which is preliminary data.</text>
</comment>
<dbReference type="EMBL" id="JBJQOH010000002">
    <property type="protein sequence ID" value="KAL3695575.1"/>
    <property type="molecule type" value="Genomic_DNA"/>
</dbReference>
<dbReference type="PANTHER" id="PTHR12242:SF22">
    <property type="entry name" value="OS02G0130600 PROTEIN"/>
    <property type="match status" value="1"/>
</dbReference>
<feature type="transmembrane region" description="Helical" evidence="1">
    <location>
        <begin position="104"/>
        <end position="121"/>
    </location>
</feature>
<name>A0ABD3HZ83_9MARC</name>
<dbReference type="Proteomes" id="UP001633002">
    <property type="component" value="Unassembled WGS sequence"/>
</dbReference>
<feature type="transmembrane region" description="Helical" evidence="1">
    <location>
        <begin position="215"/>
        <end position="236"/>
    </location>
</feature>
<evidence type="ECO:0000256" key="1">
    <source>
        <dbReference type="SAM" id="Phobius"/>
    </source>
</evidence>
<sequence length="324" mass="37337">MNDFAHWPFFGCLVVALLYILLAIKFIRQYEGPGRPRGSKAHPFMGVFTIADLDRAELWKSCWSAVHPRVLLGFRLFAFFYMLSLLLWNLYLGGIWIFNFFTQWTFSLLTAYFGVAAWVSYKHCRHLKYGGTKFNSEFSEEQVKLTGEKGISVDLSDTRVHVSEPEAPKKEITSPGLVGYVMQIMFQVAGAAVFMTDFVYWLILVPYVLPKTHKHNFIDINLHVVNAVLLAIEILLNNMYYPWFRISYVVFWTCSYVFVQWILHAVGSSWWPYPFLDLATPFAPLWYAGLSFLHVALAFFVMTLVNIKQYLVAQGKVPSDGITV</sequence>
<keyword evidence="3" id="KW-1185">Reference proteome</keyword>
<dbReference type="AlphaFoldDB" id="A0ABD3HZ83"/>
<feature type="transmembrane region" description="Helical" evidence="1">
    <location>
        <begin position="285"/>
        <end position="307"/>
    </location>
</feature>
<reference evidence="2 3" key="1">
    <citation type="submission" date="2024-09" db="EMBL/GenBank/DDBJ databases">
        <title>Chromosome-scale assembly of Riccia sorocarpa.</title>
        <authorList>
            <person name="Paukszto L."/>
        </authorList>
    </citation>
    <scope>NUCLEOTIDE SEQUENCE [LARGE SCALE GENOMIC DNA]</scope>
    <source>
        <strain evidence="2">LP-2024</strain>
        <tissue evidence="2">Aerial parts of the thallus</tissue>
    </source>
</reference>
<proteinExistence type="predicted"/>
<accession>A0ABD3HZ83</accession>